<evidence type="ECO:0000313" key="4">
    <source>
        <dbReference type="Proteomes" id="UP000291591"/>
    </source>
</evidence>
<feature type="region of interest" description="Disordered" evidence="1">
    <location>
        <begin position="63"/>
        <end position="83"/>
    </location>
</feature>
<proteinExistence type="predicted"/>
<sequence length="95" mass="9461">MDGTRRARLIALSATLACGLTLFTAALLATAQHGGGSPSGADTVARTPMTILTNRPVTTASVVVPRTTPPPTNPAAGTGAVRPLVPAAATTVERS</sequence>
<organism evidence="3 4">
    <name type="scientific">Pseudonocardia sediminis</name>
    <dbReference type="NCBI Taxonomy" id="1397368"/>
    <lineage>
        <taxon>Bacteria</taxon>
        <taxon>Bacillati</taxon>
        <taxon>Actinomycetota</taxon>
        <taxon>Actinomycetes</taxon>
        <taxon>Pseudonocardiales</taxon>
        <taxon>Pseudonocardiaceae</taxon>
        <taxon>Pseudonocardia</taxon>
    </lineage>
</organism>
<evidence type="ECO:0000313" key="3">
    <source>
        <dbReference type="EMBL" id="RZT83710.1"/>
    </source>
</evidence>
<feature type="signal peptide" evidence="2">
    <location>
        <begin position="1"/>
        <end position="31"/>
    </location>
</feature>
<gene>
    <name evidence="3" type="ORF">EV383_0525</name>
</gene>
<evidence type="ECO:0000256" key="2">
    <source>
        <dbReference type="SAM" id="SignalP"/>
    </source>
</evidence>
<reference evidence="3 4" key="1">
    <citation type="submission" date="2019-02" db="EMBL/GenBank/DDBJ databases">
        <title>Sequencing the genomes of 1000 actinobacteria strains.</title>
        <authorList>
            <person name="Klenk H.-P."/>
        </authorList>
    </citation>
    <scope>NUCLEOTIDE SEQUENCE [LARGE SCALE GENOMIC DNA]</scope>
    <source>
        <strain evidence="3 4">DSM 45779</strain>
    </source>
</reference>
<name>A0A4V2FQ82_PSEST</name>
<accession>A0A4V2FQ82</accession>
<keyword evidence="4" id="KW-1185">Reference proteome</keyword>
<comment type="caution">
    <text evidence="3">The sequence shown here is derived from an EMBL/GenBank/DDBJ whole genome shotgun (WGS) entry which is preliminary data.</text>
</comment>
<keyword evidence="2" id="KW-0732">Signal</keyword>
<protein>
    <submittedName>
        <fullName evidence="3">Uncharacterized protein</fullName>
    </submittedName>
</protein>
<dbReference type="RefSeq" id="WP_130288426.1">
    <property type="nucleotide sequence ID" value="NZ_SHKL01000001.1"/>
</dbReference>
<dbReference type="EMBL" id="SHKL01000001">
    <property type="protein sequence ID" value="RZT83710.1"/>
    <property type="molecule type" value="Genomic_DNA"/>
</dbReference>
<evidence type="ECO:0000256" key="1">
    <source>
        <dbReference type="SAM" id="MobiDB-lite"/>
    </source>
</evidence>
<dbReference type="AlphaFoldDB" id="A0A4V2FQ82"/>
<feature type="chain" id="PRO_5020274757" evidence="2">
    <location>
        <begin position="32"/>
        <end position="95"/>
    </location>
</feature>
<dbReference type="Proteomes" id="UP000291591">
    <property type="component" value="Unassembled WGS sequence"/>
</dbReference>